<sequence>MNAERFFNFQLSCLRRKDILASCLNIQEAVCHDWESQLELERSKKIFHLLCYDNSMQKVFDSMYRPGCVENSKLLVNMDRHQEECHKGLKKVWEKLYCAKRPPNGPIPVLPHEDKCRLLDRYETCIINNAPNNTTCSFEYKELLYRIWPISIDHKAFRKREECHAHCPAGWSAGRPSTYCIKLFQEPKTWREAQHACKDGSSLLKIVDPRTDHFLIDLISQLDNNTAYFWVEPNERKLDLAHRWPDGDSQYIPVAPSDLCMTISRFHLRLSNCTDRLGYVCTMPTTNCNSRQNSRTLCVERALNYSLWGELDNDMETLADICFKLSQCWDLRNPLCTGASEDQLEKFRESMEKLCSNADWDLIAKDHKECKSKDSYKHMTEKIRKLDEKTIIRGVYTDMCLLLRNRVIEIEAISKQHCGPHVAKLIAHIFSRRYSLLQYSQHNCKLLGNGCWELKTCSRLTLKWLNKRSVDKRSRYVCGNVNLKEPKNFTTQ</sequence>
<comment type="caution">
    <text evidence="2">The sequence shown here is derived from an EMBL/GenBank/DDBJ whole genome shotgun (WGS) entry which is preliminary data.</text>
</comment>
<dbReference type="AlphaFoldDB" id="A0AAV4EZD5"/>
<dbReference type="InterPro" id="IPR016187">
    <property type="entry name" value="CTDL_fold"/>
</dbReference>
<proteinExistence type="predicted"/>
<feature type="domain" description="C-type lectin" evidence="1">
    <location>
        <begin position="176"/>
        <end position="282"/>
    </location>
</feature>
<protein>
    <submittedName>
        <fullName evidence="2">Secretory phospholipase A2 receptor</fullName>
    </submittedName>
</protein>
<dbReference type="SMART" id="SM00034">
    <property type="entry name" value="CLECT"/>
    <property type="match status" value="1"/>
</dbReference>
<name>A0AAV4EZD5_9GAST</name>
<reference evidence="2 3" key="1">
    <citation type="journal article" date="2021" name="Elife">
        <title>Chloroplast acquisition without the gene transfer in kleptoplastic sea slugs, Plakobranchus ocellatus.</title>
        <authorList>
            <person name="Maeda T."/>
            <person name="Takahashi S."/>
            <person name="Yoshida T."/>
            <person name="Shimamura S."/>
            <person name="Takaki Y."/>
            <person name="Nagai Y."/>
            <person name="Toyoda A."/>
            <person name="Suzuki Y."/>
            <person name="Arimoto A."/>
            <person name="Ishii H."/>
            <person name="Satoh N."/>
            <person name="Nishiyama T."/>
            <person name="Hasebe M."/>
            <person name="Maruyama T."/>
            <person name="Minagawa J."/>
            <person name="Obokata J."/>
            <person name="Shigenobu S."/>
        </authorList>
    </citation>
    <scope>NUCLEOTIDE SEQUENCE [LARGE SCALE GENOMIC DNA]</scope>
</reference>
<dbReference type="Proteomes" id="UP000762676">
    <property type="component" value="Unassembled WGS sequence"/>
</dbReference>
<evidence type="ECO:0000313" key="2">
    <source>
        <dbReference type="EMBL" id="GFR65823.1"/>
    </source>
</evidence>
<gene>
    <name evidence="2" type="ORF">ElyMa_000212300</name>
</gene>
<dbReference type="InterPro" id="IPR016186">
    <property type="entry name" value="C-type_lectin-like/link_sf"/>
</dbReference>
<dbReference type="SUPFAM" id="SSF56436">
    <property type="entry name" value="C-type lectin-like"/>
    <property type="match status" value="1"/>
</dbReference>
<keyword evidence="3" id="KW-1185">Reference proteome</keyword>
<dbReference type="PROSITE" id="PS50041">
    <property type="entry name" value="C_TYPE_LECTIN_2"/>
    <property type="match status" value="1"/>
</dbReference>
<organism evidence="2 3">
    <name type="scientific">Elysia marginata</name>
    <dbReference type="NCBI Taxonomy" id="1093978"/>
    <lineage>
        <taxon>Eukaryota</taxon>
        <taxon>Metazoa</taxon>
        <taxon>Spiralia</taxon>
        <taxon>Lophotrochozoa</taxon>
        <taxon>Mollusca</taxon>
        <taxon>Gastropoda</taxon>
        <taxon>Heterobranchia</taxon>
        <taxon>Euthyneura</taxon>
        <taxon>Panpulmonata</taxon>
        <taxon>Sacoglossa</taxon>
        <taxon>Placobranchoidea</taxon>
        <taxon>Plakobranchidae</taxon>
        <taxon>Elysia</taxon>
    </lineage>
</organism>
<dbReference type="Gene3D" id="3.10.100.10">
    <property type="entry name" value="Mannose-Binding Protein A, subunit A"/>
    <property type="match status" value="1"/>
</dbReference>
<dbReference type="InterPro" id="IPR001304">
    <property type="entry name" value="C-type_lectin-like"/>
</dbReference>
<keyword evidence="2" id="KW-0675">Receptor</keyword>
<evidence type="ECO:0000313" key="3">
    <source>
        <dbReference type="Proteomes" id="UP000762676"/>
    </source>
</evidence>
<dbReference type="Pfam" id="PF00059">
    <property type="entry name" value="Lectin_C"/>
    <property type="match status" value="1"/>
</dbReference>
<dbReference type="CDD" id="cd00037">
    <property type="entry name" value="CLECT"/>
    <property type="match status" value="1"/>
</dbReference>
<dbReference type="EMBL" id="BMAT01000412">
    <property type="protein sequence ID" value="GFR65823.1"/>
    <property type="molecule type" value="Genomic_DNA"/>
</dbReference>
<accession>A0AAV4EZD5</accession>
<evidence type="ECO:0000259" key="1">
    <source>
        <dbReference type="PROSITE" id="PS50041"/>
    </source>
</evidence>